<comment type="similarity">
    <text evidence="6">Belongs to the Vsr family.</text>
</comment>
<evidence type="ECO:0000313" key="7">
    <source>
        <dbReference type="EMBL" id="KAB0126841.1"/>
    </source>
</evidence>
<evidence type="ECO:0000256" key="5">
    <source>
        <dbReference type="ARBA" id="ARBA00023204"/>
    </source>
</evidence>
<proteinExistence type="inferred from homology"/>
<dbReference type="InterPro" id="IPR011335">
    <property type="entry name" value="Restrct_endonuc-II-like"/>
</dbReference>
<evidence type="ECO:0000313" key="9">
    <source>
        <dbReference type="Proteomes" id="UP000327073"/>
    </source>
</evidence>
<dbReference type="Gene3D" id="3.40.960.10">
    <property type="entry name" value="VSR Endonuclease"/>
    <property type="match status" value="1"/>
</dbReference>
<comment type="caution">
    <text evidence="7">The sequence shown here is derived from an EMBL/GenBank/DDBJ whole genome shotgun (WGS) entry which is preliminary data.</text>
</comment>
<reference evidence="8" key="2">
    <citation type="submission" date="2023-10" db="EMBL/GenBank/DDBJ databases">
        <title>Draft Genome Sequence of a Shiga toxin-producing Escherichia coli strain from deer meat showing an IS-element integration in the B-subunit of the Shiga toxin Stx2b gene.</title>
        <authorList>
            <person name="Projahn M."/>
            <person name="Borowiak M."/>
        </authorList>
    </citation>
    <scope>NUCLEOTIDE SEQUENCE</scope>
    <source>
        <strain evidence="8">BfR-EC-18960</strain>
    </source>
</reference>
<keyword evidence="1" id="KW-0540">Nuclease</keyword>
<name>A0A1Q4PBK1_ECOLX</name>
<dbReference type="AlphaFoldDB" id="A0A1Q4PBK1"/>
<dbReference type="InterPro" id="IPR004603">
    <property type="entry name" value="DNA_mismatch_endonuc_vsr"/>
</dbReference>
<dbReference type="GO" id="GO:0004519">
    <property type="term" value="F:endonuclease activity"/>
    <property type="evidence" value="ECO:0007669"/>
    <property type="project" value="UniProtKB-KW"/>
</dbReference>
<dbReference type="Proteomes" id="UP001271591">
    <property type="component" value="Unassembled WGS sequence"/>
</dbReference>
<dbReference type="SUPFAM" id="SSF52980">
    <property type="entry name" value="Restriction endonuclease-like"/>
    <property type="match status" value="1"/>
</dbReference>
<dbReference type="EMBL" id="VZEL01000002">
    <property type="protein sequence ID" value="KAB0126841.1"/>
    <property type="molecule type" value="Genomic_DNA"/>
</dbReference>
<accession>A0A1Q4PBK1</accession>
<keyword evidence="4" id="KW-0378">Hydrolase</keyword>
<sequence>MPDMRLFKSKNTKLELRIRKPLFARGFRYRLHNSGLPGRPDMYFPKYNAVIFIHGCFWHGHDNGCPISHTPKNNESYWQNKINKNQERDVKNQYVLASKNIRVLIIWECAIKLKSIDFVDFIDYIDEWLRGGANSTQMSAKEPMPTFEFPK</sequence>
<gene>
    <name evidence="7" type="primary">vsr</name>
    <name evidence="7" type="ORF">F7F11_03460</name>
    <name evidence="8" type="ORF">R8G00_26400</name>
</gene>
<dbReference type="CDD" id="cd00221">
    <property type="entry name" value="Vsr"/>
    <property type="match status" value="1"/>
</dbReference>
<evidence type="ECO:0000256" key="6">
    <source>
        <dbReference type="ARBA" id="ARBA00029466"/>
    </source>
</evidence>
<reference evidence="7 9" key="1">
    <citation type="submission" date="2019-03" db="EMBL/GenBank/DDBJ databases">
        <title>Whole Genome Sequencing of Shiga-Toxin Escherichia coli Strains from Nebraska.</title>
        <authorList>
            <person name="Abdalhamid B."/>
            <person name="Mccutchen E.L."/>
            <person name="Bouska A.C."/>
            <person name="Hinrichs S.H."/>
            <person name="Iwen P.C."/>
        </authorList>
    </citation>
    <scope>NUCLEOTIDE SEQUENCE [LARGE SCALE GENOMIC DNA]</scope>
    <source>
        <strain evidence="7 9">STEC_170836</strain>
    </source>
</reference>
<dbReference type="GO" id="GO:0016787">
    <property type="term" value="F:hydrolase activity"/>
    <property type="evidence" value="ECO:0007669"/>
    <property type="project" value="UniProtKB-KW"/>
</dbReference>
<organism evidence="7 9">
    <name type="scientific">Escherichia coli</name>
    <dbReference type="NCBI Taxonomy" id="562"/>
    <lineage>
        <taxon>Bacteria</taxon>
        <taxon>Pseudomonadati</taxon>
        <taxon>Pseudomonadota</taxon>
        <taxon>Gammaproteobacteria</taxon>
        <taxon>Enterobacterales</taxon>
        <taxon>Enterobacteriaceae</taxon>
        <taxon>Escherichia</taxon>
    </lineage>
</organism>
<evidence type="ECO:0000256" key="3">
    <source>
        <dbReference type="ARBA" id="ARBA00022763"/>
    </source>
</evidence>
<keyword evidence="3" id="KW-0227">DNA damage</keyword>
<dbReference type="EMBL" id="JAWPMK010000002">
    <property type="protein sequence ID" value="MDW9352982.1"/>
    <property type="molecule type" value="Genomic_DNA"/>
</dbReference>
<protein>
    <submittedName>
        <fullName evidence="7">DNA mismatch endonuclease Vsr</fullName>
    </submittedName>
    <submittedName>
        <fullName evidence="8">Very short patch repair endonuclease</fullName>
    </submittedName>
</protein>
<keyword evidence="2 7" id="KW-0255">Endonuclease</keyword>
<evidence type="ECO:0000256" key="2">
    <source>
        <dbReference type="ARBA" id="ARBA00022759"/>
    </source>
</evidence>
<dbReference type="Pfam" id="PF03852">
    <property type="entry name" value="Vsr"/>
    <property type="match status" value="1"/>
</dbReference>
<dbReference type="REBASE" id="187241">
    <property type="entry name" value="V.Eco1317ORF730P"/>
</dbReference>
<evidence type="ECO:0000256" key="1">
    <source>
        <dbReference type="ARBA" id="ARBA00022722"/>
    </source>
</evidence>
<evidence type="ECO:0000256" key="4">
    <source>
        <dbReference type="ARBA" id="ARBA00022801"/>
    </source>
</evidence>
<dbReference type="NCBIfam" id="TIGR00632">
    <property type="entry name" value="vsr"/>
    <property type="match status" value="1"/>
</dbReference>
<dbReference type="RefSeq" id="WP_001561328.1">
    <property type="nucleotide sequence ID" value="NZ_CP027440.1"/>
</dbReference>
<dbReference type="Proteomes" id="UP000327073">
    <property type="component" value="Unassembled WGS sequence"/>
</dbReference>
<dbReference type="GO" id="GO:0006298">
    <property type="term" value="P:mismatch repair"/>
    <property type="evidence" value="ECO:0007669"/>
    <property type="project" value="InterPro"/>
</dbReference>
<evidence type="ECO:0000313" key="8">
    <source>
        <dbReference type="EMBL" id="MDW9352982.1"/>
    </source>
</evidence>
<keyword evidence="5" id="KW-0234">DNA repair</keyword>